<protein>
    <submittedName>
        <fullName evidence="5">HTH-type transcriptional repressor RspR</fullName>
    </submittedName>
</protein>
<dbReference type="InterPro" id="IPR036390">
    <property type="entry name" value="WH_DNA-bd_sf"/>
</dbReference>
<dbReference type="Proteomes" id="UP000315736">
    <property type="component" value="Unassembled WGS sequence"/>
</dbReference>
<dbReference type="PANTHER" id="PTHR43537">
    <property type="entry name" value="TRANSCRIPTIONAL REGULATOR, GNTR FAMILY"/>
    <property type="match status" value="1"/>
</dbReference>
<feature type="domain" description="HTH gntR-type" evidence="4">
    <location>
        <begin position="6"/>
        <end position="73"/>
    </location>
</feature>
<reference evidence="5 6" key="1">
    <citation type="submission" date="2019-07" db="EMBL/GenBank/DDBJ databases">
        <title>Tepidimonas alkaliphilus YIM 72238 draft genome.</title>
        <authorList>
            <person name="Da Costa M.S."/>
            <person name="Froufe H.J.C."/>
            <person name="Egas C."/>
            <person name="Albuquerque L."/>
        </authorList>
    </citation>
    <scope>NUCLEOTIDE SEQUENCE [LARGE SCALE GENOMIC DNA]</scope>
    <source>
        <strain evidence="5 6">YIM 72238</strain>
    </source>
</reference>
<gene>
    <name evidence="5" type="primary">rspR</name>
    <name evidence="5" type="ORF">Talka_01636</name>
</gene>
<evidence type="ECO:0000313" key="6">
    <source>
        <dbReference type="Proteomes" id="UP000315736"/>
    </source>
</evidence>
<dbReference type="Pfam" id="PF07729">
    <property type="entry name" value="FCD"/>
    <property type="match status" value="1"/>
</dbReference>
<dbReference type="Pfam" id="PF00392">
    <property type="entry name" value="GntR"/>
    <property type="match status" value="1"/>
</dbReference>
<proteinExistence type="predicted"/>
<keyword evidence="2" id="KW-0238">DNA-binding</keyword>
<dbReference type="SUPFAM" id="SSF46785">
    <property type="entry name" value="Winged helix' DNA-binding domain"/>
    <property type="match status" value="1"/>
</dbReference>
<dbReference type="SMART" id="SM00345">
    <property type="entry name" value="HTH_GNTR"/>
    <property type="match status" value="1"/>
</dbReference>
<evidence type="ECO:0000256" key="2">
    <source>
        <dbReference type="ARBA" id="ARBA00023125"/>
    </source>
</evidence>
<keyword evidence="1" id="KW-0805">Transcription regulation</keyword>
<dbReference type="InterPro" id="IPR036388">
    <property type="entry name" value="WH-like_DNA-bd_sf"/>
</dbReference>
<dbReference type="PANTHER" id="PTHR43537:SF53">
    <property type="entry name" value="HTH-TYPE TRANSCRIPTIONAL REPRESSOR NANR"/>
    <property type="match status" value="1"/>
</dbReference>
<dbReference type="PROSITE" id="PS50949">
    <property type="entry name" value="HTH_GNTR"/>
    <property type="match status" value="1"/>
</dbReference>
<dbReference type="InterPro" id="IPR008920">
    <property type="entry name" value="TF_FadR/GntR_C"/>
</dbReference>
<dbReference type="Gene3D" id="1.10.10.10">
    <property type="entry name" value="Winged helix-like DNA-binding domain superfamily/Winged helix DNA-binding domain"/>
    <property type="match status" value="1"/>
</dbReference>
<dbReference type="InterPro" id="IPR011711">
    <property type="entry name" value="GntR_C"/>
</dbReference>
<dbReference type="GO" id="GO:0003677">
    <property type="term" value="F:DNA binding"/>
    <property type="evidence" value="ECO:0007669"/>
    <property type="project" value="UniProtKB-KW"/>
</dbReference>
<name>A0A554W6K4_9BURK</name>
<dbReference type="SUPFAM" id="SSF48008">
    <property type="entry name" value="GntR ligand-binding domain-like"/>
    <property type="match status" value="1"/>
</dbReference>
<accession>A0A554W6K4</accession>
<dbReference type="EMBL" id="VJNB01000008">
    <property type="protein sequence ID" value="TSE19213.1"/>
    <property type="molecule type" value="Genomic_DNA"/>
</dbReference>
<organism evidence="5 6">
    <name type="scientific">Tepidimonas alkaliphilus</name>
    <dbReference type="NCBI Taxonomy" id="2588942"/>
    <lineage>
        <taxon>Bacteria</taxon>
        <taxon>Pseudomonadati</taxon>
        <taxon>Pseudomonadota</taxon>
        <taxon>Betaproteobacteria</taxon>
        <taxon>Burkholderiales</taxon>
        <taxon>Tepidimonas</taxon>
    </lineage>
</organism>
<evidence type="ECO:0000313" key="5">
    <source>
        <dbReference type="EMBL" id="TSE19213.1"/>
    </source>
</evidence>
<dbReference type="GO" id="GO:0003700">
    <property type="term" value="F:DNA-binding transcription factor activity"/>
    <property type="evidence" value="ECO:0007669"/>
    <property type="project" value="InterPro"/>
</dbReference>
<dbReference type="SMART" id="SM00895">
    <property type="entry name" value="FCD"/>
    <property type="match status" value="1"/>
</dbReference>
<evidence type="ECO:0000259" key="4">
    <source>
        <dbReference type="PROSITE" id="PS50949"/>
    </source>
</evidence>
<dbReference type="CDD" id="cd07377">
    <property type="entry name" value="WHTH_GntR"/>
    <property type="match status" value="1"/>
</dbReference>
<dbReference type="InterPro" id="IPR000524">
    <property type="entry name" value="Tscrpt_reg_HTH_GntR"/>
</dbReference>
<comment type="caution">
    <text evidence="5">The sequence shown here is derived from an EMBL/GenBank/DDBJ whole genome shotgun (WGS) entry which is preliminary data.</text>
</comment>
<dbReference type="AlphaFoldDB" id="A0A554W6K4"/>
<dbReference type="RefSeq" id="WP_425472655.1">
    <property type="nucleotide sequence ID" value="NZ_VJNB01000008.1"/>
</dbReference>
<dbReference type="Gene3D" id="1.20.120.530">
    <property type="entry name" value="GntR ligand-binding domain-like"/>
    <property type="match status" value="1"/>
</dbReference>
<evidence type="ECO:0000256" key="3">
    <source>
        <dbReference type="ARBA" id="ARBA00023163"/>
    </source>
</evidence>
<keyword evidence="3" id="KW-0804">Transcription</keyword>
<evidence type="ECO:0000256" key="1">
    <source>
        <dbReference type="ARBA" id="ARBA00023015"/>
    </source>
</evidence>
<sequence>MRGMTVTTTATIVEALTRAIVEQRLQPGAKLAEQRLAAHFGVSRTLVRQALHQLAQRRLVRLEPARGAFVATPSAREAREVFAVRRTLEGALVRELAGTLSPSQLRALRQHVRREAAALAGRDVPVRTQLLGDFHVLLARCSGNQVLAELLDDLLARCSLVALMYQSERAAAHSHDEHEAIVEALAARDAERAAALLDDHLRHVEEGLALDRPAPSPDVTVALQELHA</sequence>
<keyword evidence="6" id="KW-1185">Reference proteome</keyword>